<proteinExistence type="predicted"/>
<evidence type="ECO:0000313" key="4">
    <source>
        <dbReference type="EMBL" id="MBC9798625.1"/>
    </source>
</evidence>
<name>A0A926Q632_9FLAO</name>
<keyword evidence="2" id="KW-0012">Acyltransferase</keyword>
<protein>
    <submittedName>
        <fullName evidence="4">GNAT family N-acetyltransferase</fullName>
    </submittedName>
</protein>
<dbReference type="Gene3D" id="3.40.630.30">
    <property type="match status" value="1"/>
</dbReference>
<comment type="caution">
    <text evidence="4">The sequence shown here is derived from an EMBL/GenBank/DDBJ whole genome shotgun (WGS) entry which is preliminary data.</text>
</comment>
<evidence type="ECO:0000256" key="2">
    <source>
        <dbReference type="ARBA" id="ARBA00023315"/>
    </source>
</evidence>
<dbReference type="Pfam" id="PF00583">
    <property type="entry name" value="Acetyltransf_1"/>
    <property type="match status" value="1"/>
</dbReference>
<dbReference type="InterPro" id="IPR000182">
    <property type="entry name" value="GNAT_dom"/>
</dbReference>
<dbReference type="GO" id="GO:0016747">
    <property type="term" value="F:acyltransferase activity, transferring groups other than amino-acyl groups"/>
    <property type="evidence" value="ECO:0007669"/>
    <property type="project" value="InterPro"/>
</dbReference>
<keyword evidence="5" id="KW-1185">Reference proteome</keyword>
<keyword evidence="1" id="KW-0808">Transferase</keyword>
<dbReference type="SUPFAM" id="SSF55729">
    <property type="entry name" value="Acyl-CoA N-acyltransferases (Nat)"/>
    <property type="match status" value="1"/>
</dbReference>
<dbReference type="AlphaFoldDB" id="A0A926Q632"/>
<dbReference type="CDD" id="cd04301">
    <property type="entry name" value="NAT_SF"/>
    <property type="match status" value="1"/>
</dbReference>
<reference evidence="4 5" key="1">
    <citation type="submission" date="2020-09" db="EMBL/GenBank/DDBJ databases">
        <title>Sinomicrobium weinanense sp. nov., a halophilic bacteria isolated from saline-alkali soil.</title>
        <authorList>
            <person name="Wu P."/>
            <person name="Ren H."/>
            <person name="Mei Y."/>
            <person name="Liang Y."/>
            <person name="Chen Z."/>
        </authorList>
    </citation>
    <scope>NUCLEOTIDE SEQUENCE [LARGE SCALE GENOMIC DNA]</scope>
    <source>
        <strain evidence="4 5">FJxs</strain>
    </source>
</reference>
<dbReference type="InterPro" id="IPR050832">
    <property type="entry name" value="Bact_Acetyltransf"/>
</dbReference>
<gene>
    <name evidence="4" type="ORF">IBL28_21850</name>
</gene>
<evidence type="ECO:0000259" key="3">
    <source>
        <dbReference type="PROSITE" id="PS51186"/>
    </source>
</evidence>
<organism evidence="4 5">
    <name type="scientific">Sinomicrobium weinanense</name>
    <dbReference type="NCBI Taxonomy" id="2842200"/>
    <lineage>
        <taxon>Bacteria</taxon>
        <taxon>Pseudomonadati</taxon>
        <taxon>Bacteroidota</taxon>
        <taxon>Flavobacteriia</taxon>
        <taxon>Flavobacteriales</taxon>
        <taxon>Flavobacteriaceae</taxon>
        <taxon>Sinomicrobium</taxon>
    </lineage>
</organism>
<dbReference type="PANTHER" id="PTHR43877">
    <property type="entry name" value="AMINOALKYLPHOSPHONATE N-ACETYLTRANSFERASE-RELATED-RELATED"/>
    <property type="match status" value="1"/>
</dbReference>
<dbReference type="EMBL" id="JACVDC010000144">
    <property type="protein sequence ID" value="MBC9798625.1"/>
    <property type="molecule type" value="Genomic_DNA"/>
</dbReference>
<dbReference type="PANTHER" id="PTHR43877:SF2">
    <property type="entry name" value="AMINOALKYLPHOSPHONATE N-ACETYLTRANSFERASE-RELATED"/>
    <property type="match status" value="1"/>
</dbReference>
<dbReference type="PROSITE" id="PS51186">
    <property type="entry name" value="GNAT"/>
    <property type="match status" value="1"/>
</dbReference>
<dbReference type="InterPro" id="IPR016181">
    <property type="entry name" value="Acyl_CoA_acyltransferase"/>
</dbReference>
<accession>A0A926Q632</accession>
<dbReference type="Proteomes" id="UP000653730">
    <property type="component" value="Unassembled WGS sequence"/>
</dbReference>
<feature type="domain" description="N-acetyltransferase" evidence="3">
    <location>
        <begin position="4"/>
        <end position="160"/>
    </location>
</feature>
<evidence type="ECO:0000256" key="1">
    <source>
        <dbReference type="ARBA" id="ARBA00022679"/>
    </source>
</evidence>
<sequence>MKEIQLRRAVLDDLDTLLEFEQGIIEAERPFDETLKEEKISYYDLKAFILDPDTEVVVAESDGKPVGSGYARIMDAKSFLKHGKYAYLGFMYVHPEYRGRGINKRIVDALKQWSLSRNISEIRLDVYSDNLAAIRAYEKAGFQRHLLNMRIASGSSGEKE</sequence>
<dbReference type="RefSeq" id="WP_187967734.1">
    <property type="nucleotide sequence ID" value="NZ_JACVDC010000144.1"/>
</dbReference>
<evidence type="ECO:0000313" key="5">
    <source>
        <dbReference type="Proteomes" id="UP000653730"/>
    </source>
</evidence>